<dbReference type="PANTHER" id="PTHR13622:SF8">
    <property type="entry name" value="THIAMIN PYROPHOSPHOKINASE 1"/>
    <property type="match status" value="1"/>
</dbReference>
<accession>A0AAD9Z2Q1</accession>
<feature type="domain" description="Nudix hydrolase" evidence="1">
    <location>
        <begin position="113"/>
        <end position="272"/>
    </location>
</feature>
<dbReference type="SUPFAM" id="SSF55811">
    <property type="entry name" value="Nudix"/>
    <property type="match status" value="1"/>
</dbReference>
<dbReference type="Pfam" id="PF15916">
    <property type="entry name" value="DUF4743"/>
    <property type="match status" value="1"/>
</dbReference>
<dbReference type="Proteomes" id="UP001276659">
    <property type="component" value="Unassembled WGS sequence"/>
</dbReference>
<dbReference type="EMBL" id="JASNWA010000009">
    <property type="protein sequence ID" value="KAK3170280.1"/>
    <property type="molecule type" value="Genomic_DNA"/>
</dbReference>
<proteinExistence type="predicted"/>
<evidence type="ECO:0000313" key="3">
    <source>
        <dbReference type="Proteomes" id="UP001276659"/>
    </source>
</evidence>
<evidence type="ECO:0000259" key="1">
    <source>
        <dbReference type="PROSITE" id="PS51462"/>
    </source>
</evidence>
<protein>
    <recommendedName>
        <fullName evidence="1">Nudix hydrolase domain-containing protein</fullName>
    </recommendedName>
</protein>
<name>A0AAD9Z2Q1_9LECA</name>
<sequence>MKSNLELVNDCDQFPPNRDPSFLYRFMVNGFDCPFGYLLEATVNTFSWPDYWEINHDGKTVKLLGSSLEERNKQIHDTLLAERERGSFKILKGWTSEIFSVYGPQKDLVLSIPRIAAPLFGIVTYGVQLLAYQSDTSDGAIRIWIARRAKTKRTYPSMLDSTVGGSLPTGETPFECLIRESAEEASFPEELTRTKAKACGTVNYVCRTDERGGGELGLFTPEVQFTYEMELPKDVIPTPGDNEAEEITLMRVEQIKSALGKGEFTPANGCIVLDFFIRHGIINFENEKDYIEISSRLHRTHAFPTA</sequence>
<evidence type="ECO:0000313" key="2">
    <source>
        <dbReference type="EMBL" id="KAK3170280.1"/>
    </source>
</evidence>
<dbReference type="InterPro" id="IPR031804">
    <property type="entry name" value="DUF4743"/>
</dbReference>
<gene>
    <name evidence="2" type="ORF">OEA41_009667</name>
</gene>
<organism evidence="2 3">
    <name type="scientific">Lepraria neglecta</name>
    <dbReference type="NCBI Taxonomy" id="209136"/>
    <lineage>
        <taxon>Eukaryota</taxon>
        <taxon>Fungi</taxon>
        <taxon>Dikarya</taxon>
        <taxon>Ascomycota</taxon>
        <taxon>Pezizomycotina</taxon>
        <taxon>Lecanoromycetes</taxon>
        <taxon>OSLEUM clade</taxon>
        <taxon>Lecanoromycetidae</taxon>
        <taxon>Lecanorales</taxon>
        <taxon>Lecanorineae</taxon>
        <taxon>Stereocaulaceae</taxon>
        <taxon>Lepraria</taxon>
    </lineage>
</organism>
<dbReference type="Gene3D" id="3.90.79.10">
    <property type="entry name" value="Nucleoside Triphosphate Pyrophosphohydrolase"/>
    <property type="match status" value="1"/>
</dbReference>
<dbReference type="PROSITE" id="PS51462">
    <property type="entry name" value="NUDIX"/>
    <property type="match status" value="1"/>
</dbReference>
<dbReference type="CDD" id="cd03676">
    <property type="entry name" value="NUDIX_Tnr3_like"/>
    <property type="match status" value="1"/>
</dbReference>
<dbReference type="GO" id="GO:0044715">
    <property type="term" value="F:8-oxo-dGDP phosphatase activity"/>
    <property type="evidence" value="ECO:0007669"/>
    <property type="project" value="TreeGrafter"/>
</dbReference>
<dbReference type="FunFam" id="3.90.79.10:FF:000019">
    <property type="entry name" value="Thiamin pyrophosphokinase, putative"/>
    <property type="match status" value="1"/>
</dbReference>
<comment type="caution">
    <text evidence="2">The sequence shown here is derived from an EMBL/GenBank/DDBJ whole genome shotgun (WGS) entry which is preliminary data.</text>
</comment>
<reference evidence="2" key="1">
    <citation type="submission" date="2022-11" db="EMBL/GenBank/DDBJ databases">
        <title>Chromosomal genome sequence assembly and mating type (MAT) locus characterization of the leprose asexual lichenized fungus Lepraria neglecta (Nyl.) Erichsen.</title>
        <authorList>
            <person name="Allen J.L."/>
            <person name="Pfeffer B."/>
        </authorList>
    </citation>
    <scope>NUCLEOTIDE SEQUENCE</scope>
    <source>
        <strain evidence="2">Allen 5258</strain>
    </source>
</reference>
<keyword evidence="3" id="KW-1185">Reference proteome</keyword>
<dbReference type="InterPro" id="IPR000086">
    <property type="entry name" value="NUDIX_hydrolase_dom"/>
</dbReference>
<dbReference type="PANTHER" id="PTHR13622">
    <property type="entry name" value="THIAMIN PYROPHOSPHOKINASE"/>
    <property type="match status" value="1"/>
</dbReference>
<dbReference type="Pfam" id="PF00293">
    <property type="entry name" value="NUDIX"/>
    <property type="match status" value="1"/>
</dbReference>
<dbReference type="AlphaFoldDB" id="A0AAD9Z2Q1"/>
<dbReference type="InterPro" id="IPR015797">
    <property type="entry name" value="NUDIX_hydrolase-like_dom_sf"/>
</dbReference>